<proteinExistence type="predicted"/>
<organism evidence="3 4">
    <name type="scientific">Potamilus streckersoni</name>
    <dbReference type="NCBI Taxonomy" id="2493646"/>
    <lineage>
        <taxon>Eukaryota</taxon>
        <taxon>Metazoa</taxon>
        <taxon>Spiralia</taxon>
        <taxon>Lophotrochozoa</taxon>
        <taxon>Mollusca</taxon>
        <taxon>Bivalvia</taxon>
        <taxon>Autobranchia</taxon>
        <taxon>Heteroconchia</taxon>
        <taxon>Palaeoheterodonta</taxon>
        <taxon>Unionida</taxon>
        <taxon>Unionoidea</taxon>
        <taxon>Unionidae</taxon>
        <taxon>Ambleminae</taxon>
        <taxon>Lampsilini</taxon>
        <taxon>Potamilus</taxon>
    </lineage>
</organism>
<evidence type="ECO:0000313" key="4">
    <source>
        <dbReference type="Proteomes" id="UP001195483"/>
    </source>
</evidence>
<reference evidence="3" key="1">
    <citation type="journal article" date="2021" name="Genome Biol. Evol.">
        <title>A High-Quality Reference Genome for a Parasitic Bivalve with Doubly Uniparental Inheritance (Bivalvia: Unionida).</title>
        <authorList>
            <person name="Smith C.H."/>
        </authorList>
    </citation>
    <scope>NUCLEOTIDE SEQUENCE</scope>
    <source>
        <strain evidence="3">CHS0354</strain>
    </source>
</reference>
<keyword evidence="4" id="KW-1185">Reference proteome</keyword>
<keyword evidence="1" id="KW-0175">Coiled coil</keyword>
<dbReference type="Proteomes" id="UP001195483">
    <property type="component" value="Unassembled WGS sequence"/>
</dbReference>
<protein>
    <submittedName>
        <fullName evidence="3">Uncharacterized protein</fullName>
    </submittedName>
</protein>
<evidence type="ECO:0000256" key="1">
    <source>
        <dbReference type="SAM" id="Coils"/>
    </source>
</evidence>
<accession>A0AAE0S0K6</accession>
<feature type="region of interest" description="Disordered" evidence="2">
    <location>
        <begin position="128"/>
        <end position="155"/>
    </location>
</feature>
<evidence type="ECO:0000313" key="3">
    <source>
        <dbReference type="EMBL" id="KAK3582889.1"/>
    </source>
</evidence>
<gene>
    <name evidence="3" type="ORF">CHS0354_009695</name>
</gene>
<dbReference type="AlphaFoldDB" id="A0AAE0S0K6"/>
<feature type="coiled-coil region" evidence="1">
    <location>
        <begin position="28"/>
        <end position="55"/>
    </location>
</feature>
<name>A0AAE0S0K6_9BIVA</name>
<evidence type="ECO:0000256" key="2">
    <source>
        <dbReference type="SAM" id="MobiDB-lite"/>
    </source>
</evidence>
<sequence length="338" mass="37861">MDQIYISASAQLEKILKDNAKAVSSDEKNKLTILIKDLKAEVQNKRERAKKFEALEKSLKTKSALVNQIADIRKSLDDGSMSIVGKANISVPPGQKASDEEHTFQLLDELYKQASAIKADLLIEKTDTSTTEKTAKGGKGKGNTPTKMESHQVSDKIKSVSSVLTEMGETVKQVKKLKHESDFLSGLLDALYDSLIGGEDKMSNKQSSASSGIEQSRFDKAIKIMRTFQEKEREEEHTTRLLEQLYKQTTAVNDGQVKYQTDKPKKDNTRKGKDRKDVQGSKKTETDAKLNHDDKFEIISSTLKKLDEVLKWSPFRICGKERKPILKTIITTGGRSHK</sequence>
<feature type="region of interest" description="Disordered" evidence="2">
    <location>
        <begin position="253"/>
        <end position="286"/>
    </location>
</feature>
<feature type="compositionally biased region" description="Basic and acidic residues" evidence="2">
    <location>
        <begin position="260"/>
        <end position="286"/>
    </location>
</feature>
<comment type="caution">
    <text evidence="3">The sequence shown here is derived from an EMBL/GenBank/DDBJ whole genome shotgun (WGS) entry which is preliminary data.</text>
</comment>
<reference evidence="3" key="3">
    <citation type="submission" date="2023-05" db="EMBL/GenBank/DDBJ databases">
        <authorList>
            <person name="Smith C.H."/>
        </authorList>
    </citation>
    <scope>NUCLEOTIDE SEQUENCE</scope>
    <source>
        <strain evidence="3">CHS0354</strain>
        <tissue evidence="3">Mantle</tissue>
    </source>
</reference>
<reference evidence="3" key="2">
    <citation type="journal article" date="2021" name="Genome Biol. Evol.">
        <title>Developing a high-quality reference genome for a parasitic bivalve with doubly uniparental inheritance (Bivalvia: Unionida).</title>
        <authorList>
            <person name="Smith C.H."/>
        </authorList>
    </citation>
    <scope>NUCLEOTIDE SEQUENCE</scope>
    <source>
        <strain evidence="3">CHS0354</strain>
        <tissue evidence="3">Mantle</tissue>
    </source>
</reference>
<dbReference type="EMBL" id="JAEAOA010000619">
    <property type="protein sequence ID" value="KAK3582889.1"/>
    <property type="molecule type" value="Genomic_DNA"/>
</dbReference>